<dbReference type="STRING" id="318479.A0A158Q6C5"/>
<dbReference type="InterPro" id="IPR050649">
    <property type="entry name" value="Paired_Homeobox_TFs"/>
</dbReference>
<dbReference type="WBParaSite" id="DME_0000972901-mRNA-1">
    <property type="protein sequence ID" value="DME_0000972901-mRNA-1"/>
    <property type="gene ID" value="DME_0000972901"/>
</dbReference>
<dbReference type="FunFam" id="1.10.10.60:FF:000182">
    <property type="entry name" value="Paired like homeobox 2B"/>
    <property type="match status" value="1"/>
</dbReference>
<dbReference type="Pfam" id="PF00046">
    <property type="entry name" value="Homeodomain"/>
    <property type="match status" value="1"/>
</dbReference>
<reference evidence="11" key="1">
    <citation type="submission" date="2016-04" db="UniProtKB">
        <authorList>
            <consortium name="WormBaseParasite"/>
        </authorList>
    </citation>
    <scope>IDENTIFICATION</scope>
</reference>
<dbReference type="SUPFAM" id="SSF46689">
    <property type="entry name" value="Homeodomain-like"/>
    <property type="match status" value="1"/>
</dbReference>
<dbReference type="InterPro" id="IPR001356">
    <property type="entry name" value="HD"/>
</dbReference>
<proteinExistence type="predicted"/>
<feature type="DNA-binding region" description="Homeobox" evidence="5">
    <location>
        <begin position="168"/>
        <end position="227"/>
    </location>
</feature>
<dbReference type="Proteomes" id="UP000274756">
    <property type="component" value="Unassembled WGS sequence"/>
</dbReference>
<dbReference type="PANTHER" id="PTHR24329:SF543">
    <property type="entry name" value="FI01017P-RELATED"/>
    <property type="match status" value="1"/>
</dbReference>
<protein>
    <submittedName>
        <fullName evidence="11">Homeobox domain-containing protein</fullName>
    </submittedName>
</protein>
<reference evidence="8 10" key="2">
    <citation type="submission" date="2018-11" db="EMBL/GenBank/DDBJ databases">
        <authorList>
            <consortium name="Pathogen Informatics"/>
        </authorList>
    </citation>
    <scope>NUCLEOTIDE SEQUENCE [LARGE SCALE GENOMIC DNA]</scope>
</reference>
<organism evidence="9 11">
    <name type="scientific">Dracunculus medinensis</name>
    <name type="common">Guinea worm</name>
    <dbReference type="NCBI Taxonomy" id="318479"/>
    <lineage>
        <taxon>Eukaryota</taxon>
        <taxon>Metazoa</taxon>
        <taxon>Ecdysozoa</taxon>
        <taxon>Nematoda</taxon>
        <taxon>Chromadorea</taxon>
        <taxon>Rhabditida</taxon>
        <taxon>Spirurina</taxon>
        <taxon>Dracunculoidea</taxon>
        <taxon>Dracunculidae</taxon>
        <taxon>Dracunculus</taxon>
    </lineage>
</organism>
<comment type="subcellular location">
    <subcellularLocation>
        <location evidence="1 5 6">Nucleus</location>
    </subcellularLocation>
</comment>
<dbReference type="InterPro" id="IPR009057">
    <property type="entry name" value="Homeodomain-like_sf"/>
</dbReference>
<gene>
    <name evidence="8" type="ORF">DME_LOCUS3345</name>
</gene>
<keyword evidence="10" id="KW-1185">Reference proteome</keyword>
<evidence type="ECO:0000313" key="9">
    <source>
        <dbReference type="Proteomes" id="UP000038040"/>
    </source>
</evidence>
<dbReference type="PANTHER" id="PTHR24329">
    <property type="entry name" value="HOMEOBOX PROTEIN ARISTALESS"/>
    <property type="match status" value="1"/>
</dbReference>
<dbReference type="InterPro" id="IPR017970">
    <property type="entry name" value="Homeobox_CS"/>
</dbReference>
<dbReference type="GO" id="GO:0000977">
    <property type="term" value="F:RNA polymerase II transcription regulatory region sequence-specific DNA binding"/>
    <property type="evidence" value="ECO:0007669"/>
    <property type="project" value="TreeGrafter"/>
</dbReference>
<keyword evidence="4 5" id="KW-0539">Nucleus</keyword>
<dbReference type="SMART" id="SM00389">
    <property type="entry name" value="HOX"/>
    <property type="match status" value="1"/>
</dbReference>
<keyword evidence="2 5" id="KW-0238">DNA-binding</keyword>
<dbReference type="AlphaFoldDB" id="A0A158Q6C5"/>
<evidence type="ECO:0000313" key="10">
    <source>
        <dbReference type="Proteomes" id="UP000274756"/>
    </source>
</evidence>
<evidence type="ECO:0000256" key="4">
    <source>
        <dbReference type="ARBA" id="ARBA00023242"/>
    </source>
</evidence>
<evidence type="ECO:0000256" key="2">
    <source>
        <dbReference type="ARBA" id="ARBA00023125"/>
    </source>
</evidence>
<keyword evidence="3 5" id="KW-0371">Homeobox</keyword>
<dbReference type="Gene3D" id="1.10.10.60">
    <property type="entry name" value="Homeodomain-like"/>
    <property type="match status" value="1"/>
</dbReference>
<dbReference type="EMBL" id="UYYG01000125">
    <property type="protein sequence ID" value="VDN53372.1"/>
    <property type="molecule type" value="Genomic_DNA"/>
</dbReference>
<evidence type="ECO:0000256" key="5">
    <source>
        <dbReference type="PROSITE-ProRule" id="PRU00108"/>
    </source>
</evidence>
<evidence type="ECO:0000313" key="11">
    <source>
        <dbReference type="WBParaSite" id="DME_0000972901-mRNA-1"/>
    </source>
</evidence>
<dbReference type="GO" id="GO:0000981">
    <property type="term" value="F:DNA-binding transcription factor activity, RNA polymerase II-specific"/>
    <property type="evidence" value="ECO:0007669"/>
    <property type="project" value="InterPro"/>
</dbReference>
<name>A0A158Q6C5_DRAME</name>
<evidence type="ECO:0000256" key="6">
    <source>
        <dbReference type="RuleBase" id="RU000682"/>
    </source>
</evidence>
<sequence length="277" mass="30949">MMDYGGYFSAHSAERNALDSSHATNPFHLNASLGFAATNATSTGSTYGANMHQQHFYGHYASSYGQLAETARHLAGTQSVIPPSVVQATSSSSSLSNAGNSSTYRRPDSLQAFFQTGLPYKFYHNQATLLPGTDAMRSNTASLMAGIPSSSFVGAICNNSNPCERRKQRRIRTTFTSGQLKELERAFLETHYPDIYTREDIAMKIDLTEARVQVWFQNRRAKFRKHERLRRIKEEEMATDESVKCNESSSVQKQNIDDQAEINSHNNNIEVEIDNIS</sequence>
<accession>A0A158Q6C5</accession>
<dbReference type="PROSITE" id="PS00027">
    <property type="entry name" value="HOMEOBOX_1"/>
    <property type="match status" value="1"/>
</dbReference>
<evidence type="ECO:0000259" key="7">
    <source>
        <dbReference type="PROSITE" id="PS50071"/>
    </source>
</evidence>
<dbReference type="OrthoDB" id="6159439at2759"/>
<feature type="domain" description="Homeobox" evidence="7">
    <location>
        <begin position="166"/>
        <end position="226"/>
    </location>
</feature>
<evidence type="ECO:0000313" key="8">
    <source>
        <dbReference type="EMBL" id="VDN53372.1"/>
    </source>
</evidence>
<dbReference type="Proteomes" id="UP000038040">
    <property type="component" value="Unplaced"/>
</dbReference>
<dbReference type="CDD" id="cd00086">
    <property type="entry name" value="homeodomain"/>
    <property type="match status" value="1"/>
</dbReference>
<evidence type="ECO:0000256" key="3">
    <source>
        <dbReference type="ARBA" id="ARBA00023155"/>
    </source>
</evidence>
<evidence type="ECO:0000256" key="1">
    <source>
        <dbReference type="ARBA" id="ARBA00004123"/>
    </source>
</evidence>
<dbReference type="PROSITE" id="PS50071">
    <property type="entry name" value="HOMEOBOX_2"/>
    <property type="match status" value="1"/>
</dbReference>
<dbReference type="GO" id="GO:0005634">
    <property type="term" value="C:nucleus"/>
    <property type="evidence" value="ECO:0007669"/>
    <property type="project" value="UniProtKB-SubCell"/>
</dbReference>